<protein>
    <submittedName>
        <fullName evidence="2">Uncharacterized protein</fullName>
    </submittedName>
</protein>
<comment type="caution">
    <text evidence="2">The sequence shown here is derived from an EMBL/GenBank/DDBJ whole genome shotgun (WGS) entry which is preliminary data.</text>
</comment>
<name>A0ABS7VJ31_9HYPH</name>
<reference evidence="2 3" key="1">
    <citation type="submission" date="2021-09" db="EMBL/GenBank/DDBJ databases">
        <title>The complete genome sequence of a new microorganism.</title>
        <authorList>
            <person name="Zi Z."/>
        </authorList>
    </citation>
    <scope>NUCLEOTIDE SEQUENCE [LARGE SCALE GENOMIC DNA]</scope>
    <source>
        <strain evidence="2 3">WGZ8</strain>
    </source>
</reference>
<proteinExistence type="predicted"/>
<feature type="signal peptide" evidence="1">
    <location>
        <begin position="1"/>
        <end position="17"/>
    </location>
</feature>
<organism evidence="2 3">
    <name type="scientific">Microvirga puerhi</name>
    <dbReference type="NCBI Taxonomy" id="2876078"/>
    <lineage>
        <taxon>Bacteria</taxon>
        <taxon>Pseudomonadati</taxon>
        <taxon>Pseudomonadota</taxon>
        <taxon>Alphaproteobacteria</taxon>
        <taxon>Hyphomicrobiales</taxon>
        <taxon>Methylobacteriaceae</taxon>
        <taxon>Microvirga</taxon>
    </lineage>
</organism>
<dbReference type="Proteomes" id="UP000704176">
    <property type="component" value="Unassembled WGS sequence"/>
</dbReference>
<evidence type="ECO:0000313" key="3">
    <source>
        <dbReference type="Proteomes" id="UP000704176"/>
    </source>
</evidence>
<sequence length="302" mass="32245">MSLLRHSPCSITFLALAALLLADPASSEDARDPLAGAPTGRLYVTLELKGTGRKDLSNKVEWSRLTVSRKLDLELELVVPGPTVVPMIPVGGSDKNGSGMPPGFEAMGKAMQSCGGDDACQKRVAAAFAVQMMANPKRMSPAKVDDTRYENWMVDRRGVCAKGTIVVEDEGDGVSISPPSPAAPYRFKRTGQLTLPTGLEAFIERICQAEVSVDRKQNLLSMRLGRFDIPVPVKLQGQAFTSEKSALFLESGGKIEILDQPVGADGIASGTKRIAHIGNASHNSGSTVAPVDGVLTWRFVRN</sequence>
<accession>A0ABS7VJ31</accession>
<keyword evidence="3" id="KW-1185">Reference proteome</keyword>
<gene>
    <name evidence="2" type="ORF">K9B37_04290</name>
</gene>
<keyword evidence="1" id="KW-0732">Signal</keyword>
<evidence type="ECO:0000313" key="2">
    <source>
        <dbReference type="EMBL" id="MBZ6075514.1"/>
    </source>
</evidence>
<dbReference type="EMBL" id="JAIRBM010000002">
    <property type="protein sequence ID" value="MBZ6075514.1"/>
    <property type="molecule type" value="Genomic_DNA"/>
</dbReference>
<dbReference type="RefSeq" id="WP_224311545.1">
    <property type="nucleotide sequence ID" value="NZ_JAIRBM010000002.1"/>
</dbReference>
<evidence type="ECO:0000256" key="1">
    <source>
        <dbReference type="SAM" id="SignalP"/>
    </source>
</evidence>
<feature type="chain" id="PRO_5046506549" evidence="1">
    <location>
        <begin position="18"/>
        <end position="302"/>
    </location>
</feature>